<feature type="transmembrane region" description="Helical" evidence="8">
    <location>
        <begin position="207"/>
        <end position="228"/>
    </location>
</feature>
<dbReference type="Gene3D" id="1.10.3430.10">
    <property type="entry name" value="Ammonium transporter AmtB like domains"/>
    <property type="match status" value="2"/>
</dbReference>
<evidence type="ECO:0000256" key="1">
    <source>
        <dbReference type="ARBA" id="ARBA00004141"/>
    </source>
</evidence>
<keyword evidence="5 8" id="KW-1133">Transmembrane helix</keyword>
<dbReference type="Pfam" id="PF00909">
    <property type="entry name" value="Ammonium_transp"/>
    <property type="match status" value="2"/>
</dbReference>
<evidence type="ECO:0000256" key="4">
    <source>
        <dbReference type="ARBA" id="ARBA00022692"/>
    </source>
</evidence>
<dbReference type="EMBL" id="JAVRRG010000037">
    <property type="protein sequence ID" value="KAK5094046.1"/>
    <property type="molecule type" value="Genomic_DNA"/>
</dbReference>
<dbReference type="Proteomes" id="UP001345013">
    <property type="component" value="Unassembled WGS sequence"/>
</dbReference>
<comment type="similarity">
    <text evidence="2">Belongs to the ammonia transporter channel (TC 1.A.11.2) family.</text>
</comment>
<comment type="subcellular location">
    <subcellularLocation>
        <location evidence="1">Membrane</location>
        <topology evidence="1">Multi-pass membrane protein</topology>
    </subcellularLocation>
</comment>
<keyword evidence="6 8" id="KW-0472">Membrane</keyword>
<feature type="domain" description="Ammonium transporter AmtB-like" evidence="9">
    <location>
        <begin position="16"/>
        <end position="84"/>
    </location>
</feature>
<proteinExistence type="inferred from homology"/>
<keyword evidence="7" id="KW-0924">Ammonia transport</keyword>
<protein>
    <recommendedName>
        <fullName evidence="9">Ammonium transporter AmtB-like domain-containing protein</fullName>
    </recommendedName>
</protein>
<evidence type="ECO:0000313" key="10">
    <source>
        <dbReference type="EMBL" id="KAK5094046.1"/>
    </source>
</evidence>
<keyword evidence="11" id="KW-1185">Reference proteome</keyword>
<evidence type="ECO:0000256" key="5">
    <source>
        <dbReference type="ARBA" id="ARBA00022989"/>
    </source>
</evidence>
<evidence type="ECO:0000256" key="6">
    <source>
        <dbReference type="ARBA" id="ARBA00023136"/>
    </source>
</evidence>
<dbReference type="SUPFAM" id="SSF111352">
    <property type="entry name" value="Ammonium transporter"/>
    <property type="match status" value="1"/>
</dbReference>
<gene>
    <name evidence="10" type="ORF">LTR24_003855</name>
</gene>
<dbReference type="PANTHER" id="PTHR43029:SF10">
    <property type="entry name" value="AMMONIUM TRANSPORTER MEP2"/>
    <property type="match status" value="1"/>
</dbReference>
<evidence type="ECO:0000259" key="9">
    <source>
        <dbReference type="Pfam" id="PF00909"/>
    </source>
</evidence>
<dbReference type="PROSITE" id="PS01219">
    <property type="entry name" value="AMMONIUM_TRANSP"/>
    <property type="match status" value="1"/>
</dbReference>
<dbReference type="InterPro" id="IPR024041">
    <property type="entry name" value="NH4_transpt_AmtB-like_dom"/>
</dbReference>
<dbReference type="InterPro" id="IPR018047">
    <property type="entry name" value="Ammonium_transpt_CS"/>
</dbReference>
<comment type="caution">
    <text evidence="10">The sequence shown here is derived from an EMBL/GenBank/DDBJ whole genome shotgun (WGS) entry which is preliminary data.</text>
</comment>
<feature type="transmembrane region" description="Helical" evidence="8">
    <location>
        <begin position="147"/>
        <end position="164"/>
    </location>
</feature>
<dbReference type="InterPro" id="IPR001905">
    <property type="entry name" value="Ammonium_transpt"/>
</dbReference>
<feature type="transmembrane region" description="Helical" evidence="8">
    <location>
        <begin position="15"/>
        <end position="39"/>
    </location>
</feature>
<name>A0ABR0KE80_9EURO</name>
<accession>A0ABR0KE80</accession>
<organism evidence="10 11">
    <name type="scientific">Lithohypha guttulata</name>
    <dbReference type="NCBI Taxonomy" id="1690604"/>
    <lineage>
        <taxon>Eukaryota</taxon>
        <taxon>Fungi</taxon>
        <taxon>Dikarya</taxon>
        <taxon>Ascomycota</taxon>
        <taxon>Pezizomycotina</taxon>
        <taxon>Eurotiomycetes</taxon>
        <taxon>Chaetothyriomycetidae</taxon>
        <taxon>Chaetothyriales</taxon>
        <taxon>Trichomeriaceae</taxon>
        <taxon>Lithohypha</taxon>
    </lineage>
</organism>
<evidence type="ECO:0000256" key="7">
    <source>
        <dbReference type="ARBA" id="ARBA00023177"/>
    </source>
</evidence>
<feature type="transmembrane region" description="Helical" evidence="8">
    <location>
        <begin position="108"/>
        <end position="127"/>
    </location>
</feature>
<keyword evidence="4 8" id="KW-0812">Transmembrane</keyword>
<feature type="transmembrane region" description="Helical" evidence="8">
    <location>
        <begin position="46"/>
        <end position="66"/>
    </location>
</feature>
<reference evidence="10 11" key="1">
    <citation type="submission" date="2023-08" db="EMBL/GenBank/DDBJ databases">
        <title>Black Yeasts Isolated from many extreme environments.</title>
        <authorList>
            <person name="Coleine C."/>
            <person name="Stajich J.E."/>
            <person name="Selbmann L."/>
        </authorList>
    </citation>
    <scope>NUCLEOTIDE SEQUENCE [LARGE SCALE GENOMIC DNA]</scope>
    <source>
        <strain evidence="10 11">CCFEE 5885</strain>
    </source>
</reference>
<feature type="transmembrane region" description="Helical" evidence="8">
    <location>
        <begin position="176"/>
        <end position="195"/>
    </location>
</feature>
<feature type="domain" description="Ammonium transporter AmtB-like" evidence="9">
    <location>
        <begin position="91"/>
        <end position="230"/>
    </location>
</feature>
<sequence length="230" mass="24182">MSSTPTTNSYEQGDIAWVLTSTAFVFLMVPGAGLFYAGLARRKSALSLLFLPIAAACIVFLQWFLWGYSLTFSHTGSAFIGDVSNVGFRNVLTWNPAGWVAKLGGLDFAGGTPVHIASGSAALAYSFMLGKRGGHGTFELNFRPQNTTFVIMGTLFLWIGWFGFNAGCALGANLRAAMAAVVTNLAAGVGGIAWCAMDYRLERRFSAVGLCSGIVAGLVAITPGSGFVPP</sequence>
<evidence type="ECO:0000256" key="8">
    <source>
        <dbReference type="SAM" id="Phobius"/>
    </source>
</evidence>
<evidence type="ECO:0000256" key="3">
    <source>
        <dbReference type="ARBA" id="ARBA00022448"/>
    </source>
</evidence>
<dbReference type="InterPro" id="IPR029020">
    <property type="entry name" value="Ammonium/urea_transptr"/>
</dbReference>
<evidence type="ECO:0000256" key="2">
    <source>
        <dbReference type="ARBA" id="ARBA00005887"/>
    </source>
</evidence>
<keyword evidence="3" id="KW-0813">Transport</keyword>
<dbReference type="PANTHER" id="PTHR43029">
    <property type="entry name" value="AMMONIUM TRANSPORTER MEP2"/>
    <property type="match status" value="1"/>
</dbReference>
<evidence type="ECO:0000313" key="11">
    <source>
        <dbReference type="Proteomes" id="UP001345013"/>
    </source>
</evidence>